<gene>
    <name evidence="1" type="ORF">H1D24_38600</name>
</gene>
<dbReference type="Proteomes" id="UP000545761">
    <property type="component" value="Unassembled WGS sequence"/>
</dbReference>
<reference evidence="1 2" key="1">
    <citation type="submission" date="2020-07" db="EMBL/GenBank/DDBJ databases">
        <title>Streptomyces isolated from Indian soil.</title>
        <authorList>
            <person name="Mandal S."/>
            <person name="Maiti P.K."/>
        </authorList>
    </citation>
    <scope>NUCLEOTIDE SEQUENCE [LARGE SCALE GENOMIC DNA]</scope>
    <source>
        <strain evidence="1 2">PSKA28</strain>
    </source>
</reference>
<comment type="caution">
    <text evidence="1">The sequence shown here is derived from an EMBL/GenBank/DDBJ whole genome shotgun (WGS) entry which is preliminary data.</text>
</comment>
<accession>A0A7W0DUF5</accession>
<dbReference type="EMBL" id="JACEHE010000047">
    <property type="protein sequence ID" value="MBA2951506.1"/>
    <property type="molecule type" value="Genomic_DNA"/>
</dbReference>
<dbReference type="InterPro" id="IPR040701">
    <property type="entry name" value="Bact_RF_family2"/>
</dbReference>
<evidence type="ECO:0000313" key="2">
    <source>
        <dbReference type="Proteomes" id="UP000545761"/>
    </source>
</evidence>
<protein>
    <recommendedName>
        <fullName evidence="3">Peptide chain release factor 1</fullName>
    </recommendedName>
</protein>
<dbReference type="RefSeq" id="WP_181662419.1">
    <property type="nucleotide sequence ID" value="NZ_JACEHE010000047.1"/>
</dbReference>
<evidence type="ECO:0008006" key="3">
    <source>
        <dbReference type="Google" id="ProtNLM"/>
    </source>
</evidence>
<organism evidence="1 2">
    <name type="scientific">Streptomyces himalayensis subsp. himalayensis</name>
    <dbReference type="NCBI Taxonomy" id="2756131"/>
    <lineage>
        <taxon>Bacteria</taxon>
        <taxon>Bacillati</taxon>
        <taxon>Actinomycetota</taxon>
        <taxon>Actinomycetes</taxon>
        <taxon>Kitasatosporales</taxon>
        <taxon>Streptomycetaceae</taxon>
        <taxon>Streptomyces</taxon>
        <taxon>Streptomyces himalayensis</taxon>
    </lineage>
</organism>
<sequence length="370" mass="39789">MKLSFLEPLYARPGPYACAYVDTSRDIEDPETANDLRRRHVRDDLTAQGADTATVAAVAAVIGTDRTVPGRHGQAIFAAQGRLALVEELPDPPVRDLAEFTSLPDAMPLAVQHAPDIPYAAVVVHRADLRGETGAQEELQVDLETGRWPISRVTPGTHSCRRIPAADWQRGVAQVVGELEELADRGGAEVIVVCGEVWARGVLLHRLPRRLSERAIVAEGGAGEGDGGRALLEEELEEVFRGRMAVRDRAQAETFMAHRARYGSAAEGMGATVAALQRGQARSLLVNEHTEFDARVWTGPAPMHIALSPVDLRSFGVNAVEEQPADAALIRAAVGTGAELVVVPPHEEPRLADGVGVLLRYSDTATTWVS</sequence>
<dbReference type="Pfam" id="PF18844">
    <property type="entry name" value="baeRF_family2"/>
    <property type="match status" value="1"/>
</dbReference>
<dbReference type="AlphaFoldDB" id="A0A7W0DUF5"/>
<proteinExistence type="predicted"/>
<evidence type="ECO:0000313" key="1">
    <source>
        <dbReference type="EMBL" id="MBA2951506.1"/>
    </source>
</evidence>
<name>A0A7W0DUF5_9ACTN</name>